<evidence type="ECO:0000313" key="10">
    <source>
        <dbReference type="EMBL" id="GEQ19798.1"/>
    </source>
</evidence>
<evidence type="ECO:0000256" key="1">
    <source>
        <dbReference type="ARBA" id="ARBA00004651"/>
    </source>
</evidence>
<name>A0A512TI43_CLOBU</name>
<keyword evidence="4 8" id="KW-1133">Transmembrane helix</keyword>
<dbReference type="Gene3D" id="3.30.450.20">
    <property type="entry name" value="PAS domain"/>
    <property type="match status" value="1"/>
</dbReference>
<evidence type="ECO:0000256" key="7">
    <source>
        <dbReference type="PROSITE-ProRule" id="PRU00284"/>
    </source>
</evidence>
<dbReference type="RefSeq" id="WP_024039155.1">
    <property type="nucleotide sequence ID" value="NZ_BKBC01000003.1"/>
</dbReference>
<dbReference type="InterPro" id="IPR004089">
    <property type="entry name" value="MCPsignal_dom"/>
</dbReference>
<dbReference type="Proteomes" id="UP000321089">
    <property type="component" value="Unassembled WGS sequence"/>
</dbReference>
<gene>
    <name evidence="10" type="ORF">CBU02nite_03040</name>
</gene>
<keyword evidence="3 8" id="KW-0812">Transmembrane</keyword>
<reference evidence="10 11" key="1">
    <citation type="submission" date="2019-07" db="EMBL/GenBank/DDBJ databases">
        <title>Whole genome shotgun sequence of Clostridium butyricum NBRC 3858.</title>
        <authorList>
            <person name="Hosoyama A."/>
            <person name="Uohara A."/>
            <person name="Ohji S."/>
            <person name="Ichikawa N."/>
        </authorList>
    </citation>
    <scope>NUCLEOTIDE SEQUENCE [LARGE SCALE GENOMIC DNA]</scope>
    <source>
        <strain evidence="10 11">NBRC 3858</strain>
    </source>
</reference>
<dbReference type="Gene3D" id="1.10.287.950">
    <property type="entry name" value="Methyl-accepting chemotaxis protein"/>
    <property type="match status" value="1"/>
</dbReference>
<keyword evidence="2" id="KW-1003">Cell membrane</keyword>
<evidence type="ECO:0000256" key="4">
    <source>
        <dbReference type="ARBA" id="ARBA00022989"/>
    </source>
</evidence>
<dbReference type="EMBL" id="BKBC01000003">
    <property type="protein sequence ID" value="GEQ19798.1"/>
    <property type="molecule type" value="Genomic_DNA"/>
</dbReference>
<dbReference type="SUPFAM" id="SSF103190">
    <property type="entry name" value="Sensory domain-like"/>
    <property type="match status" value="1"/>
</dbReference>
<proteinExistence type="predicted"/>
<dbReference type="Pfam" id="PF17203">
    <property type="entry name" value="sCache_3_2"/>
    <property type="match status" value="1"/>
</dbReference>
<evidence type="ECO:0000256" key="6">
    <source>
        <dbReference type="ARBA" id="ARBA00023224"/>
    </source>
</evidence>
<feature type="transmembrane region" description="Helical" evidence="8">
    <location>
        <begin position="181"/>
        <end position="200"/>
    </location>
</feature>
<comment type="caution">
    <text evidence="10">The sequence shown here is derived from an EMBL/GenBank/DDBJ whole genome shotgun (WGS) entry which is preliminary data.</text>
</comment>
<dbReference type="InterPro" id="IPR029151">
    <property type="entry name" value="Sensor-like_sf"/>
</dbReference>
<dbReference type="SUPFAM" id="SSF58104">
    <property type="entry name" value="Methyl-accepting chemotaxis protein (MCP) signaling domain"/>
    <property type="match status" value="1"/>
</dbReference>
<dbReference type="Pfam" id="PF00015">
    <property type="entry name" value="MCPsignal"/>
    <property type="match status" value="1"/>
</dbReference>
<protein>
    <submittedName>
        <fullName evidence="10">Methyl-accepting chemotaxis protein</fullName>
    </submittedName>
</protein>
<evidence type="ECO:0000256" key="2">
    <source>
        <dbReference type="ARBA" id="ARBA00022475"/>
    </source>
</evidence>
<dbReference type="PROSITE" id="PS50111">
    <property type="entry name" value="CHEMOTAXIS_TRANSDUC_2"/>
    <property type="match status" value="1"/>
</dbReference>
<dbReference type="InterPro" id="IPR033463">
    <property type="entry name" value="sCache_3"/>
</dbReference>
<keyword evidence="5 8" id="KW-0472">Membrane</keyword>
<dbReference type="SMART" id="SM00283">
    <property type="entry name" value="MA"/>
    <property type="match status" value="1"/>
</dbReference>
<evidence type="ECO:0000256" key="3">
    <source>
        <dbReference type="ARBA" id="ARBA00022692"/>
    </source>
</evidence>
<feature type="domain" description="Methyl-accepting transducer" evidence="9">
    <location>
        <begin position="275"/>
        <end position="525"/>
    </location>
</feature>
<evidence type="ECO:0000256" key="5">
    <source>
        <dbReference type="ARBA" id="ARBA00023136"/>
    </source>
</evidence>
<keyword evidence="6 7" id="KW-0807">Transducer</keyword>
<dbReference type="GO" id="GO:0007165">
    <property type="term" value="P:signal transduction"/>
    <property type="evidence" value="ECO:0007669"/>
    <property type="project" value="UniProtKB-KW"/>
</dbReference>
<comment type="subcellular location">
    <subcellularLocation>
        <location evidence="1">Cell membrane</location>
        <topology evidence="1">Multi-pass membrane protein</topology>
    </subcellularLocation>
</comment>
<evidence type="ECO:0000313" key="11">
    <source>
        <dbReference type="Proteomes" id="UP000321089"/>
    </source>
</evidence>
<evidence type="ECO:0000259" key="9">
    <source>
        <dbReference type="PROSITE" id="PS50111"/>
    </source>
</evidence>
<dbReference type="PANTHER" id="PTHR32089">
    <property type="entry name" value="METHYL-ACCEPTING CHEMOTAXIS PROTEIN MCPB"/>
    <property type="match status" value="1"/>
</dbReference>
<sequence>MNKRKERNNGSIKRNLICIFIVAIIVIFSITTVLIGYILKKSITDVLLNKSIETADEVKGSIELILDNDDSNEIEKLQNLVEEKSKKDNIAYAVIIDENIKAIAHSDKEKIGKVYDDDYTIDGVKNQKIQTSKFYADVQKYWTYDIMIPLEKNGTKYGALDIGIPISGIDSIINSFFKTQFILIIIAIIIISIIVIGALNKAFRSMKYIMNAIDRISEFNLEKDSELEALCEKNNEFGLISKSLLCMSEKIRKLVITIKSSADKVDEVSIELSSITNETVKSIECMENSVLEISKSAKSQSDDIQNEVIEINDLSYQIDNAIEKTNLAFDKIKNTSDLSKEGISIVKNLSSCSEKNKSISEEIQSIVYDVDFKAKEISSIVDIINDIAEQTNLLALNASIEAARAGENGKGFVVVAEEVKKLSEETSRFTNEIRDRINLVQEKSGHAVECVNENIAIVDENTNAVSDTNKIFNKLSEELIIINDNMSNIINYNQNMHFKKDSILGISQNISASSEETSAATDEIHTIAVTQAEEIKKLYGKVEDLQSYSQLLNKEVGEFKI</sequence>
<feature type="transmembrane region" description="Helical" evidence="8">
    <location>
        <begin position="16"/>
        <end position="39"/>
    </location>
</feature>
<dbReference type="AlphaFoldDB" id="A0A512TI43"/>
<organism evidence="10 11">
    <name type="scientific">Clostridium butyricum</name>
    <dbReference type="NCBI Taxonomy" id="1492"/>
    <lineage>
        <taxon>Bacteria</taxon>
        <taxon>Bacillati</taxon>
        <taxon>Bacillota</taxon>
        <taxon>Clostridia</taxon>
        <taxon>Eubacteriales</taxon>
        <taxon>Clostridiaceae</taxon>
        <taxon>Clostridium</taxon>
    </lineage>
</organism>
<dbReference type="GO" id="GO:0005886">
    <property type="term" value="C:plasma membrane"/>
    <property type="evidence" value="ECO:0007669"/>
    <property type="project" value="UniProtKB-SubCell"/>
</dbReference>
<dbReference type="PANTHER" id="PTHR32089:SF112">
    <property type="entry name" value="LYSOZYME-LIKE PROTEIN-RELATED"/>
    <property type="match status" value="1"/>
</dbReference>
<accession>A0A512TI43</accession>
<evidence type="ECO:0000256" key="8">
    <source>
        <dbReference type="SAM" id="Phobius"/>
    </source>
</evidence>